<comment type="caution">
    <text evidence="1">The sequence shown here is derived from an EMBL/GenBank/DDBJ whole genome shotgun (WGS) entry which is preliminary data.</text>
</comment>
<protein>
    <submittedName>
        <fullName evidence="1">Uncharacterized protein</fullName>
    </submittedName>
</protein>
<dbReference type="RefSeq" id="WP_198747480.1">
    <property type="nucleotide sequence ID" value="NZ_JAEHTE010000015.1"/>
</dbReference>
<evidence type="ECO:0000313" key="2">
    <source>
        <dbReference type="Proteomes" id="UP000637061"/>
    </source>
</evidence>
<reference evidence="1" key="1">
    <citation type="submission" date="2020-12" db="EMBL/GenBank/DDBJ databases">
        <title>Enhanced detection system for hospital associated transmission using whole genome sequencing surveillance.</title>
        <authorList>
            <person name="Harrison L.H."/>
            <person name="Van Tyne D."/>
            <person name="Marsh J.W."/>
            <person name="Griffith M.P."/>
            <person name="Snyder D.J."/>
            <person name="Cooper V.S."/>
            <person name="Mustapha M."/>
        </authorList>
    </citation>
    <scope>NUCLEOTIDE SEQUENCE</scope>
    <source>
        <strain evidence="1">PSB00042</strain>
    </source>
</reference>
<sequence length="184" mass="20946">MPIATDMTYVIQLKNGYTVRITRFNVRKEFYDHHHGGREGALAAALQFRDAQRKLHGILARPDDSSKPVPRMVSRTGRDIISGVYLNIDKGSAYFICPFHNGQSWQKKRFSIKKLGYEKAFWDAVDMRLSSHNLPVAISRNEITLYRPSMEEYLFLVTISQDVPVPTAATQSSDQQLAPEGFQP</sequence>
<dbReference type="Proteomes" id="UP000637061">
    <property type="component" value="Unassembled WGS sequence"/>
</dbReference>
<organism evidence="1 2">
    <name type="scientific">Pseudomonas putida</name>
    <name type="common">Arthrobacter siderocapsulatus</name>
    <dbReference type="NCBI Taxonomy" id="303"/>
    <lineage>
        <taxon>Bacteria</taxon>
        <taxon>Pseudomonadati</taxon>
        <taxon>Pseudomonadota</taxon>
        <taxon>Gammaproteobacteria</taxon>
        <taxon>Pseudomonadales</taxon>
        <taxon>Pseudomonadaceae</taxon>
        <taxon>Pseudomonas</taxon>
    </lineage>
</organism>
<dbReference type="EMBL" id="JAEHTE010000015">
    <property type="protein sequence ID" value="MBI6885077.1"/>
    <property type="molecule type" value="Genomic_DNA"/>
</dbReference>
<accession>A0A8I1EGY7</accession>
<evidence type="ECO:0000313" key="1">
    <source>
        <dbReference type="EMBL" id="MBI6885077.1"/>
    </source>
</evidence>
<dbReference type="AlphaFoldDB" id="A0A8I1EGY7"/>
<name>A0A8I1EGY7_PSEPU</name>
<proteinExistence type="predicted"/>
<gene>
    <name evidence="1" type="ORF">JEU22_14275</name>
</gene>